<protein>
    <submittedName>
        <fullName evidence="1">Uncharacterized protein</fullName>
    </submittedName>
</protein>
<feature type="non-terminal residue" evidence="1">
    <location>
        <position position="55"/>
    </location>
</feature>
<gene>
    <name evidence="1" type="ORF">MNBD_ALPHA04-292</name>
</gene>
<evidence type="ECO:0000313" key="1">
    <source>
        <dbReference type="EMBL" id="VAW01579.1"/>
    </source>
</evidence>
<reference evidence="1" key="1">
    <citation type="submission" date="2018-06" db="EMBL/GenBank/DDBJ databases">
        <authorList>
            <person name="Zhirakovskaya E."/>
        </authorList>
    </citation>
    <scope>NUCLEOTIDE SEQUENCE</scope>
</reference>
<name>A0A3B0SLI9_9ZZZZ</name>
<dbReference type="EMBL" id="UOEF01000328">
    <property type="protein sequence ID" value="VAW01579.1"/>
    <property type="molecule type" value="Genomic_DNA"/>
</dbReference>
<dbReference type="AlphaFoldDB" id="A0A3B0SLI9"/>
<proteinExistence type="predicted"/>
<accession>A0A3B0SLI9</accession>
<organism evidence="1">
    <name type="scientific">hydrothermal vent metagenome</name>
    <dbReference type="NCBI Taxonomy" id="652676"/>
    <lineage>
        <taxon>unclassified sequences</taxon>
        <taxon>metagenomes</taxon>
        <taxon>ecological metagenomes</taxon>
    </lineage>
</organism>
<sequence>MERRASTGSALTDMIYIPRKLLDDTENIAFFHDDQVFAFNRNFRTRPFAEQNLVA</sequence>